<reference evidence="1" key="1">
    <citation type="journal article" date="2011" name="Environ. Microbiol.">
        <title>Genomic insights into the metabolic potential of the polycyclic aromatic hydrocarbon degrading sulfate-reducing Deltaproteobacterium N47.</title>
        <authorList>
            <person name="Bergmann F."/>
            <person name="Selesi D."/>
            <person name="Weinmaier T."/>
            <person name="Tischler P."/>
            <person name="Rattei T."/>
            <person name="Meckenstock R.U."/>
        </authorList>
    </citation>
    <scope>NUCLEOTIDE SEQUENCE</scope>
</reference>
<proteinExistence type="predicted"/>
<evidence type="ECO:0000313" key="1">
    <source>
        <dbReference type="EMBL" id="CBX31665.1"/>
    </source>
</evidence>
<accession>E1YK61</accession>
<protein>
    <submittedName>
        <fullName evidence="1">Uncharacterized protein</fullName>
    </submittedName>
</protein>
<sequence length="74" mass="8567">MISHQETSFQKAIDAVESLPFDDREELLEILRMRVAEERRDEIAANAKEALQAVKEKRAHFGTVEDLKKDLLKD</sequence>
<dbReference type="AlphaFoldDB" id="E1YK61"/>
<name>E1YK61_9BACT</name>
<organism evidence="1">
    <name type="scientific">uncultured Desulfobacterium sp</name>
    <dbReference type="NCBI Taxonomy" id="201089"/>
    <lineage>
        <taxon>Bacteria</taxon>
        <taxon>Pseudomonadati</taxon>
        <taxon>Thermodesulfobacteriota</taxon>
        <taxon>Desulfobacteria</taxon>
        <taxon>Desulfobacterales</taxon>
        <taxon>Desulfobacteriaceae</taxon>
        <taxon>Desulfobacterium</taxon>
        <taxon>environmental samples</taxon>
    </lineage>
</organism>
<dbReference type="EMBL" id="FR695877">
    <property type="protein sequence ID" value="CBX31665.1"/>
    <property type="molecule type" value="Genomic_DNA"/>
</dbReference>
<gene>
    <name evidence="1" type="ORF">N47_E51770</name>
</gene>